<dbReference type="Gene3D" id="3.10.580.10">
    <property type="entry name" value="CBS-domain"/>
    <property type="match status" value="1"/>
</dbReference>
<evidence type="ECO:0000256" key="1">
    <source>
        <dbReference type="ARBA" id="ARBA00023122"/>
    </source>
</evidence>
<dbReference type="Gene3D" id="3.90.1280.20">
    <property type="match status" value="1"/>
</dbReference>
<dbReference type="AlphaFoldDB" id="A0AAX4HU04"/>
<evidence type="ECO:0000256" key="2">
    <source>
        <dbReference type="PROSITE-ProRule" id="PRU00703"/>
    </source>
</evidence>
<dbReference type="PANTHER" id="PTHR43080:SF2">
    <property type="entry name" value="CBS DOMAIN-CONTAINING PROTEIN"/>
    <property type="match status" value="1"/>
</dbReference>
<reference evidence="4 5" key="1">
    <citation type="submission" date="2023-11" db="EMBL/GenBank/DDBJ databases">
        <title>Peredibacter starrii A3.12.</title>
        <authorList>
            <person name="Mitchell R.J."/>
        </authorList>
    </citation>
    <scope>NUCLEOTIDE SEQUENCE [LARGE SCALE GENOMIC DNA]</scope>
    <source>
        <strain evidence="4 5">A3.12</strain>
    </source>
</reference>
<dbReference type="InterPro" id="IPR000644">
    <property type="entry name" value="CBS_dom"/>
</dbReference>
<name>A0AAX4HU04_9BACT</name>
<dbReference type="RefSeq" id="WP_321398894.1">
    <property type="nucleotide sequence ID" value="NZ_CP139487.1"/>
</dbReference>
<dbReference type="KEGG" id="psti:SOO65_07350"/>
<keyword evidence="1 2" id="KW-0129">CBS domain</keyword>
<keyword evidence="5" id="KW-1185">Reference proteome</keyword>
<dbReference type="PANTHER" id="PTHR43080">
    <property type="entry name" value="CBS DOMAIN-CONTAINING PROTEIN CBSX3, MITOCHONDRIAL"/>
    <property type="match status" value="1"/>
</dbReference>
<dbReference type="Proteomes" id="UP001324634">
    <property type="component" value="Chromosome"/>
</dbReference>
<dbReference type="SMART" id="SM00116">
    <property type="entry name" value="CBS"/>
    <property type="match status" value="2"/>
</dbReference>
<sequence>MVRAKDLMSKKIVSIGPNSSMLEVSQIMTNRNLKHLVVQENGKLVGILSDRDLWKSIRSDLVDSQHMELSLNSTQKVHDYMNWPVYVVSESTSVQKVIEEFLAQRVSAFVVENKKGEMKGIITIDDILEYFLGLIQDDEKTYHHESLY</sequence>
<dbReference type="Pfam" id="PF00571">
    <property type="entry name" value="CBS"/>
    <property type="match status" value="2"/>
</dbReference>
<proteinExistence type="predicted"/>
<dbReference type="InterPro" id="IPR046342">
    <property type="entry name" value="CBS_dom_sf"/>
</dbReference>
<dbReference type="EMBL" id="CP139487">
    <property type="protein sequence ID" value="WPU66558.1"/>
    <property type="molecule type" value="Genomic_DNA"/>
</dbReference>
<feature type="domain" description="CBS" evidence="3">
    <location>
        <begin position="8"/>
        <end position="64"/>
    </location>
</feature>
<dbReference type="PROSITE" id="PS51371">
    <property type="entry name" value="CBS"/>
    <property type="match status" value="2"/>
</dbReference>
<gene>
    <name evidence="4" type="ORF">SOO65_07350</name>
</gene>
<evidence type="ECO:0000313" key="4">
    <source>
        <dbReference type="EMBL" id="WPU66558.1"/>
    </source>
</evidence>
<organism evidence="4 5">
    <name type="scientific">Peredibacter starrii</name>
    <dbReference type="NCBI Taxonomy" id="28202"/>
    <lineage>
        <taxon>Bacteria</taxon>
        <taxon>Pseudomonadati</taxon>
        <taxon>Bdellovibrionota</taxon>
        <taxon>Bacteriovoracia</taxon>
        <taxon>Bacteriovoracales</taxon>
        <taxon>Bacteriovoracaceae</taxon>
        <taxon>Peredibacter</taxon>
    </lineage>
</organism>
<accession>A0AAX4HU04</accession>
<evidence type="ECO:0000259" key="3">
    <source>
        <dbReference type="PROSITE" id="PS51371"/>
    </source>
</evidence>
<evidence type="ECO:0000313" key="5">
    <source>
        <dbReference type="Proteomes" id="UP001324634"/>
    </source>
</evidence>
<feature type="domain" description="CBS" evidence="3">
    <location>
        <begin position="81"/>
        <end position="139"/>
    </location>
</feature>
<dbReference type="InterPro" id="IPR051257">
    <property type="entry name" value="Diverse_CBS-Domain"/>
</dbReference>
<dbReference type="SUPFAM" id="SSF54631">
    <property type="entry name" value="CBS-domain pair"/>
    <property type="match status" value="1"/>
</dbReference>
<protein>
    <submittedName>
        <fullName evidence="4">CBS domain-containing protein</fullName>
    </submittedName>
</protein>